<protein>
    <submittedName>
        <fullName evidence="1">Uncharacterized protein</fullName>
    </submittedName>
</protein>
<name>X0WVE9_9ZZZZ</name>
<accession>X0WVE9</accession>
<evidence type="ECO:0000313" key="1">
    <source>
        <dbReference type="EMBL" id="GAG27182.1"/>
    </source>
</evidence>
<sequence length="69" mass="8080">MNDAIQEFARTQLKEMLAQCTEAQQLLFKRMYSHNDLSLDICVVVDNMPEDKLDWAMQQCQRTLDKASK</sequence>
<dbReference type="AlphaFoldDB" id="X0WVE9"/>
<comment type="caution">
    <text evidence="1">The sequence shown here is derived from an EMBL/GenBank/DDBJ whole genome shotgun (WGS) entry which is preliminary data.</text>
</comment>
<dbReference type="EMBL" id="BARS01032291">
    <property type="protein sequence ID" value="GAG27182.1"/>
    <property type="molecule type" value="Genomic_DNA"/>
</dbReference>
<proteinExistence type="predicted"/>
<gene>
    <name evidence="1" type="ORF">S01H1_50139</name>
</gene>
<organism evidence="1">
    <name type="scientific">marine sediment metagenome</name>
    <dbReference type="NCBI Taxonomy" id="412755"/>
    <lineage>
        <taxon>unclassified sequences</taxon>
        <taxon>metagenomes</taxon>
        <taxon>ecological metagenomes</taxon>
    </lineage>
</organism>
<reference evidence="1" key="1">
    <citation type="journal article" date="2014" name="Front. Microbiol.">
        <title>High frequency of phylogenetically diverse reductive dehalogenase-homologous genes in deep subseafloor sedimentary metagenomes.</title>
        <authorList>
            <person name="Kawai M."/>
            <person name="Futagami T."/>
            <person name="Toyoda A."/>
            <person name="Takaki Y."/>
            <person name="Nishi S."/>
            <person name="Hori S."/>
            <person name="Arai W."/>
            <person name="Tsubouchi T."/>
            <person name="Morono Y."/>
            <person name="Uchiyama I."/>
            <person name="Ito T."/>
            <person name="Fujiyama A."/>
            <person name="Inagaki F."/>
            <person name="Takami H."/>
        </authorList>
    </citation>
    <scope>NUCLEOTIDE SEQUENCE</scope>
    <source>
        <strain evidence="1">Expedition CK06-06</strain>
    </source>
</reference>